<dbReference type="AlphaFoldDB" id="A0A5J6V9N1"/>
<sequence length="232" mass="24581">MSALPLDVTRLPRHVDISCVQAFHGRSDVELLAERAVAGDFVSAHVLPSWLPLLRTLLEGSATLAGGPVGFPSGGTVTEVKVEEARRLLDLGAQELDVVVNVGQLRSGMIDDVRRELEVVVRTVDDAVPLRAILEVGYLDDQQILAGAQAAVDAGVPWVKTGTGWSGQATEVRHIRLLADAVQGRAQLKAAGGIRALSVVREMIALGVTRFGMNGEVAMRLAEEARGASEAP</sequence>
<dbReference type="KEGG" id="serw:FY030_14465"/>
<name>A0A5J6V9N1_9MICO</name>
<proteinExistence type="predicted"/>
<keyword evidence="4" id="KW-0456">Lyase</keyword>
<dbReference type="SMART" id="SM01133">
    <property type="entry name" value="DeoC"/>
    <property type="match status" value="1"/>
</dbReference>
<dbReference type="GO" id="GO:0004139">
    <property type="term" value="F:deoxyribose-phosphate aldolase activity"/>
    <property type="evidence" value="ECO:0007669"/>
    <property type="project" value="UniProtKB-UniRule"/>
</dbReference>
<evidence type="ECO:0000313" key="5">
    <source>
        <dbReference type="Proteomes" id="UP000326546"/>
    </source>
</evidence>
<dbReference type="EMBL" id="CP044427">
    <property type="protein sequence ID" value="QFG69742.1"/>
    <property type="molecule type" value="Genomic_DNA"/>
</dbReference>
<dbReference type="RefSeq" id="WP_158062236.1">
    <property type="nucleotide sequence ID" value="NZ_CP044427.1"/>
</dbReference>
<accession>A0A5J6V9N1</accession>
<reference evidence="4 5" key="1">
    <citation type="submission" date="2019-09" db="EMBL/GenBank/DDBJ databases">
        <title>Serinicoccus pratensis sp. nov., isolated from meadow soil.</title>
        <authorList>
            <person name="Zhang W."/>
        </authorList>
    </citation>
    <scope>NUCLEOTIDE SEQUENCE [LARGE SCALE GENOMIC DNA]</scope>
    <source>
        <strain evidence="4 5">W204</strain>
    </source>
</reference>
<dbReference type="SUPFAM" id="SSF51569">
    <property type="entry name" value="Aldolase"/>
    <property type="match status" value="1"/>
</dbReference>
<dbReference type="Gene3D" id="3.20.20.70">
    <property type="entry name" value="Aldolase class I"/>
    <property type="match status" value="1"/>
</dbReference>
<evidence type="ECO:0000256" key="3">
    <source>
        <dbReference type="NCBIfam" id="TIGR00126"/>
    </source>
</evidence>
<evidence type="ECO:0000256" key="1">
    <source>
        <dbReference type="ARBA" id="ARBA00022490"/>
    </source>
</evidence>
<organism evidence="4 5">
    <name type="scientific">Ornithinimicrobium pratense</name>
    <dbReference type="NCBI Taxonomy" id="2593973"/>
    <lineage>
        <taxon>Bacteria</taxon>
        <taxon>Bacillati</taxon>
        <taxon>Actinomycetota</taxon>
        <taxon>Actinomycetes</taxon>
        <taxon>Micrococcales</taxon>
        <taxon>Ornithinimicrobiaceae</taxon>
        <taxon>Ornithinimicrobium</taxon>
    </lineage>
</organism>
<keyword evidence="2" id="KW-0704">Schiff base</keyword>
<dbReference type="OrthoDB" id="6579831at2"/>
<evidence type="ECO:0000313" key="4">
    <source>
        <dbReference type="EMBL" id="QFG69742.1"/>
    </source>
</evidence>
<dbReference type="InterPro" id="IPR011343">
    <property type="entry name" value="DeoC"/>
</dbReference>
<dbReference type="PIRSF" id="PIRSF001357">
    <property type="entry name" value="DeoC"/>
    <property type="match status" value="1"/>
</dbReference>
<evidence type="ECO:0000256" key="2">
    <source>
        <dbReference type="ARBA" id="ARBA00023270"/>
    </source>
</evidence>
<keyword evidence="5" id="KW-1185">Reference proteome</keyword>
<dbReference type="PANTHER" id="PTHR10889">
    <property type="entry name" value="DEOXYRIBOSE-PHOSPHATE ALDOLASE"/>
    <property type="match status" value="1"/>
</dbReference>
<dbReference type="EC" id="4.1.2.4" evidence="3"/>
<dbReference type="InterPro" id="IPR002915">
    <property type="entry name" value="DeoC/FbaB/LacD_aldolase"/>
</dbReference>
<dbReference type="Proteomes" id="UP000326546">
    <property type="component" value="Chromosome"/>
</dbReference>
<dbReference type="GO" id="GO:0009264">
    <property type="term" value="P:deoxyribonucleotide catabolic process"/>
    <property type="evidence" value="ECO:0007669"/>
    <property type="project" value="UniProtKB-UniRule"/>
</dbReference>
<dbReference type="NCBIfam" id="TIGR00126">
    <property type="entry name" value="deoC"/>
    <property type="match status" value="1"/>
</dbReference>
<keyword evidence="1" id="KW-0963">Cytoplasm</keyword>
<dbReference type="GO" id="GO:0005737">
    <property type="term" value="C:cytoplasm"/>
    <property type="evidence" value="ECO:0007669"/>
    <property type="project" value="InterPro"/>
</dbReference>
<dbReference type="InterPro" id="IPR013785">
    <property type="entry name" value="Aldolase_TIM"/>
</dbReference>
<dbReference type="PANTHER" id="PTHR10889:SF1">
    <property type="entry name" value="DEOXYRIBOSE-PHOSPHATE ALDOLASE"/>
    <property type="match status" value="1"/>
</dbReference>
<gene>
    <name evidence="4" type="primary">deoC</name>
    <name evidence="4" type="ORF">FY030_14465</name>
</gene>
<dbReference type="GO" id="GO:0016052">
    <property type="term" value="P:carbohydrate catabolic process"/>
    <property type="evidence" value="ECO:0007669"/>
    <property type="project" value="TreeGrafter"/>
</dbReference>
<protein>
    <recommendedName>
        <fullName evidence="3">Deoxyribose-phosphate aldolase</fullName>
        <ecNumber evidence="3">4.1.2.4</ecNumber>
    </recommendedName>
</protein>